<proteinExistence type="predicted"/>
<feature type="domain" description="Calcineurin-like phosphoesterase" evidence="1">
    <location>
        <begin position="3"/>
        <end position="190"/>
    </location>
</feature>
<dbReference type="GO" id="GO:0005737">
    <property type="term" value="C:cytoplasm"/>
    <property type="evidence" value="ECO:0007669"/>
    <property type="project" value="TreeGrafter"/>
</dbReference>
<evidence type="ECO:0000313" key="2">
    <source>
        <dbReference type="EMBL" id="URN93753.1"/>
    </source>
</evidence>
<dbReference type="InterPro" id="IPR029052">
    <property type="entry name" value="Metallo-depent_PP-like"/>
</dbReference>
<dbReference type="PANTHER" id="PTHR42850">
    <property type="entry name" value="METALLOPHOSPHOESTERASE"/>
    <property type="match status" value="1"/>
</dbReference>
<dbReference type="AlphaFoldDB" id="A0A9J6ZD53"/>
<dbReference type="CDD" id="cd00144">
    <property type="entry name" value="MPP_PPP_family"/>
    <property type="match status" value="1"/>
</dbReference>
<sequence length="237" mass="27057">MSRIIMISDIHGCIDQFDQLINSLELTTTSDKLVLLGDYVDRGPNSKEVVDKVMFLVKEYGAVALRGNHDQRLVDLIRNKDDIIESKFIQHGGIDTINSYCDHNNMNSKLDLNSAISIIRENYSHHIDFLSNLPLFYEDDHHIYVHAGINPKYVNWKEQTDHDFMYIKDEFYLHPTAIDKKVVFGHTKVFDIHGSADVWFGEDKIGIDGGCAYGLQLNGLILEKGQYNTIAISNHSK</sequence>
<dbReference type="GO" id="GO:0008803">
    <property type="term" value="F:bis(5'-nucleosyl)-tetraphosphatase (symmetrical) activity"/>
    <property type="evidence" value="ECO:0007669"/>
    <property type="project" value="TreeGrafter"/>
</dbReference>
<dbReference type="GO" id="GO:0016791">
    <property type="term" value="F:phosphatase activity"/>
    <property type="evidence" value="ECO:0007669"/>
    <property type="project" value="TreeGrafter"/>
</dbReference>
<organism evidence="2 3">
    <name type="scientific">Candidatus Pristimantibacillus lignocellulolyticus</name>
    <dbReference type="NCBI Taxonomy" id="2994561"/>
    <lineage>
        <taxon>Bacteria</taxon>
        <taxon>Bacillati</taxon>
        <taxon>Bacillota</taxon>
        <taxon>Bacilli</taxon>
        <taxon>Bacillales</taxon>
        <taxon>Paenibacillaceae</taxon>
        <taxon>Candidatus Pristimantibacillus</taxon>
    </lineage>
</organism>
<dbReference type="Gene3D" id="3.60.21.10">
    <property type="match status" value="1"/>
</dbReference>
<dbReference type="EMBL" id="CP097899">
    <property type="protein sequence ID" value="URN93753.1"/>
    <property type="molecule type" value="Genomic_DNA"/>
</dbReference>
<evidence type="ECO:0000259" key="1">
    <source>
        <dbReference type="Pfam" id="PF00149"/>
    </source>
</evidence>
<dbReference type="GO" id="GO:0110154">
    <property type="term" value="P:RNA decapping"/>
    <property type="evidence" value="ECO:0007669"/>
    <property type="project" value="TreeGrafter"/>
</dbReference>
<dbReference type="InterPro" id="IPR004843">
    <property type="entry name" value="Calcineurin-like_PHP"/>
</dbReference>
<dbReference type="Pfam" id="PF00149">
    <property type="entry name" value="Metallophos"/>
    <property type="match status" value="1"/>
</dbReference>
<accession>A0A9J6ZD53</accession>
<dbReference type="PANTHER" id="PTHR42850:SF4">
    <property type="entry name" value="ZINC-DEPENDENT ENDOPOLYPHOSPHATASE"/>
    <property type="match status" value="1"/>
</dbReference>
<dbReference type="SUPFAM" id="SSF56300">
    <property type="entry name" value="Metallo-dependent phosphatases"/>
    <property type="match status" value="1"/>
</dbReference>
<dbReference type="Proteomes" id="UP001056756">
    <property type="component" value="Chromosome"/>
</dbReference>
<protein>
    <submittedName>
        <fullName evidence="2">Serine/threonine protein phosphatase</fullName>
    </submittedName>
</protein>
<reference evidence="2" key="1">
    <citation type="submission" date="2022-05" db="EMBL/GenBank/DDBJ databases">
        <title>Novel bacterial taxa in a minimal lignocellulolytic consortium and its capacity to transform plastics disclosed by genome-resolved metagenomics.</title>
        <authorList>
            <person name="Rodriguez C.A.D."/>
            <person name="Diaz-Garcia L."/>
            <person name="Herrera K."/>
            <person name="Tarazona N.A."/>
            <person name="Sproer C."/>
            <person name="Overmann J."/>
            <person name="Jimenez D.J."/>
        </authorList>
    </citation>
    <scope>NUCLEOTIDE SEQUENCE</scope>
    <source>
        <strain evidence="2">MAG5</strain>
    </source>
</reference>
<name>A0A9J6ZD53_9BACL</name>
<evidence type="ECO:0000313" key="3">
    <source>
        <dbReference type="Proteomes" id="UP001056756"/>
    </source>
</evidence>
<dbReference type="InterPro" id="IPR050126">
    <property type="entry name" value="Ap4A_hydrolase"/>
</dbReference>
<gene>
    <name evidence="2" type="ORF">NAG76_18265</name>
</gene>
<dbReference type="KEGG" id="plig:NAG76_18265"/>